<dbReference type="OrthoDB" id="3534574at2"/>
<dbReference type="EMBL" id="VFMN01000001">
    <property type="protein sequence ID" value="TQJ09745.1"/>
    <property type="molecule type" value="Genomic_DNA"/>
</dbReference>
<keyword evidence="2" id="KW-1133">Transmembrane helix</keyword>
<evidence type="ECO:0000259" key="3">
    <source>
        <dbReference type="Pfam" id="PF08044"/>
    </source>
</evidence>
<dbReference type="Pfam" id="PF08044">
    <property type="entry name" value="DUF1707"/>
    <property type="match status" value="1"/>
</dbReference>
<keyword evidence="2" id="KW-0812">Transmembrane</keyword>
<feature type="transmembrane region" description="Helical" evidence="2">
    <location>
        <begin position="101"/>
        <end position="128"/>
    </location>
</feature>
<evidence type="ECO:0000256" key="1">
    <source>
        <dbReference type="SAM" id="MobiDB-lite"/>
    </source>
</evidence>
<proteinExistence type="predicted"/>
<gene>
    <name evidence="4" type="ORF">FB458_2859</name>
</gene>
<keyword evidence="5" id="KW-1185">Reference proteome</keyword>
<protein>
    <submittedName>
        <fullName evidence="4">Uncharacterized protein DUF1707</fullName>
    </submittedName>
</protein>
<evidence type="ECO:0000313" key="5">
    <source>
        <dbReference type="Proteomes" id="UP000317893"/>
    </source>
</evidence>
<sequence length="148" mass="16229">MTQAPDPTQRVGDAERQQAIDLLGEHWRAGRLDPAEHERRTTAAFAAVTRGDVDALFADLPEPRPAGTGLATTPPAGAPAEVPDGSWLDGKREAIMGVTPFAALLLFFWTGTWLWFLAIPIMGSLLFAGSPGRSRRKREARRARRRED</sequence>
<name>A0A542E335_9MICO</name>
<feature type="domain" description="DUF1707" evidence="3">
    <location>
        <begin position="10"/>
        <end position="61"/>
    </location>
</feature>
<dbReference type="Proteomes" id="UP000317893">
    <property type="component" value="Unassembled WGS sequence"/>
</dbReference>
<evidence type="ECO:0000313" key="4">
    <source>
        <dbReference type="EMBL" id="TQJ09745.1"/>
    </source>
</evidence>
<accession>A0A542E335</accession>
<comment type="caution">
    <text evidence="4">The sequence shown here is derived from an EMBL/GenBank/DDBJ whole genome shotgun (WGS) entry which is preliminary data.</text>
</comment>
<dbReference type="InterPro" id="IPR012551">
    <property type="entry name" value="DUF1707_SHOCT-like"/>
</dbReference>
<dbReference type="RefSeq" id="WP_141849069.1">
    <property type="nucleotide sequence ID" value="NZ_BAAAPR010000007.1"/>
</dbReference>
<evidence type="ECO:0000256" key="2">
    <source>
        <dbReference type="SAM" id="Phobius"/>
    </source>
</evidence>
<keyword evidence="2" id="KW-0472">Membrane</keyword>
<feature type="region of interest" description="Disordered" evidence="1">
    <location>
        <begin position="60"/>
        <end position="81"/>
    </location>
</feature>
<organism evidence="4 5">
    <name type="scientific">Lapillicoccus jejuensis</name>
    <dbReference type="NCBI Taxonomy" id="402171"/>
    <lineage>
        <taxon>Bacteria</taxon>
        <taxon>Bacillati</taxon>
        <taxon>Actinomycetota</taxon>
        <taxon>Actinomycetes</taxon>
        <taxon>Micrococcales</taxon>
        <taxon>Intrasporangiaceae</taxon>
        <taxon>Lapillicoccus</taxon>
    </lineage>
</organism>
<reference evidence="4 5" key="1">
    <citation type="submission" date="2019-06" db="EMBL/GenBank/DDBJ databases">
        <title>Sequencing the genomes of 1000 actinobacteria strains.</title>
        <authorList>
            <person name="Klenk H.-P."/>
        </authorList>
    </citation>
    <scope>NUCLEOTIDE SEQUENCE [LARGE SCALE GENOMIC DNA]</scope>
    <source>
        <strain evidence="4 5">DSM 18607</strain>
    </source>
</reference>
<feature type="compositionally biased region" description="Low complexity" evidence="1">
    <location>
        <begin position="65"/>
        <end position="80"/>
    </location>
</feature>
<dbReference type="AlphaFoldDB" id="A0A542E335"/>